<dbReference type="PANTHER" id="PTHR10288">
    <property type="entry name" value="KH DOMAIN CONTAINING RNA BINDING PROTEIN"/>
    <property type="match status" value="1"/>
</dbReference>
<evidence type="ECO:0000313" key="3">
    <source>
        <dbReference type="Proteomes" id="UP000007305"/>
    </source>
</evidence>
<dbReference type="Gene3D" id="3.30.1370.10">
    <property type="entry name" value="K Homology domain, type 1"/>
    <property type="match status" value="2"/>
</dbReference>
<keyword evidence="1" id="KW-0732">Signal</keyword>
<accession>A0A804QNB4</accession>
<dbReference type="GO" id="GO:0003723">
    <property type="term" value="F:RNA binding"/>
    <property type="evidence" value="ECO:0007669"/>
    <property type="project" value="InterPro"/>
</dbReference>
<dbReference type="AlphaFoldDB" id="A0A804QNB4"/>
<evidence type="ECO:0000313" key="2">
    <source>
        <dbReference type="EnsemblPlants" id="Zm00001eb347700_P001"/>
    </source>
</evidence>
<dbReference type="Gramene" id="Zm00001eb347700_T001">
    <property type="protein sequence ID" value="Zm00001eb347700_P001"/>
    <property type="gene ID" value="Zm00001eb347700"/>
</dbReference>
<dbReference type="SUPFAM" id="SSF54791">
    <property type="entry name" value="Eukaryotic type KH-domain (KH-domain type I)"/>
    <property type="match status" value="1"/>
</dbReference>
<sequence length="241" mass="26601">MQRGALLTRAVVARLYLVVLNIDTHKCWARDYYNNYAQFWYIQLQSGAKIQVTRDHEAEPGALTRQVELSGKLERISKAEQLIKEVLAEADAGSSGAGSGGRKYNATQPGAETFQAVIPLHLPAGDTSTERTVHIDGTQEQIEAAKQLISEVTSEKEPLILSGELDVDLDDFSLEKYLSAKTLASSRSFQIDSYHGSGMVSLADLYEAEWVILLQEEEGVILLEVEEDEVVKTSSQLQVPC</sequence>
<evidence type="ECO:0000256" key="1">
    <source>
        <dbReference type="SAM" id="SignalP"/>
    </source>
</evidence>
<organism evidence="2 3">
    <name type="scientific">Zea mays</name>
    <name type="common">Maize</name>
    <dbReference type="NCBI Taxonomy" id="4577"/>
    <lineage>
        <taxon>Eukaryota</taxon>
        <taxon>Viridiplantae</taxon>
        <taxon>Streptophyta</taxon>
        <taxon>Embryophyta</taxon>
        <taxon>Tracheophyta</taxon>
        <taxon>Spermatophyta</taxon>
        <taxon>Magnoliopsida</taxon>
        <taxon>Liliopsida</taxon>
        <taxon>Poales</taxon>
        <taxon>Poaceae</taxon>
        <taxon>PACMAD clade</taxon>
        <taxon>Panicoideae</taxon>
        <taxon>Andropogonodae</taxon>
        <taxon>Andropogoneae</taxon>
        <taxon>Tripsacinae</taxon>
        <taxon>Zea</taxon>
    </lineage>
</organism>
<proteinExistence type="predicted"/>
<name>A0A804QNB4_MAIZE</name>
<protein>
    <submittedName>
        <fullName evidence="2">Uncharacterized protein</fullName>
    </submittedName>
</protein>
<dbReference type="Proteomes" id="UP000007305">
    <property type="component" value="Chromosome 8"/>
</dbReference>
<dbReference type="EnsemblPlants" id="Zm00001eb347700_T001">
    <property type="protein sequence ID" value="Zm00001eb347700_P001"/>
    <property type="gene ID" value="Zm00001eb347700"/>
</dbReference>
<feature type="chain" id="PRO_5032932788" evidence="1">
    <location>
        <begin position="30"/>
        <end position="241"/>
    </location>
</feature>
<reference evidence="3" key="1">
    <citation type="journal article" date="2009" name="Science">
        <title>The B73 maize genome: complexity, diversity, and dynamics.</title>
        <authorList>
            <person name="Schnable P.S."/>
            <person name="Ware D."/>
            <person name="Fulton R.S."/>
            <person name="Stein J.C."/>
            <person name="Wei F."/>
            <person name="Pasternak S."/>
            <person name="Liang C."/>
            <person name="Zhang J."/>
            <person name="Fulton L."/>
            <person name="Graves T.A."/>
            <person name="Minx P."/>
            <person name="Reily A.D."/>
            <person name="Courtney L."/>
            <person name="Kruchowski S.S."/>
            <person name="Tomlinson C."/>
            <person name="Strong C."/>
            <person name="Delehaunty K."/>
            <person name="Fronick C."/>
            <person name="Courtney B."/>
            <person name="Rock S.M."/>
            <person name="Belter E."/>
            <person name="Du F."/>
            <person name="Kim K."/>
            <person name="Abbott R.M."/>
            <person name="Cotton M."/>
            <person name="Levy A."/>
            <person name="Marchetto P."/>
            <person name="Ochoa K."/>
            <person name="Jackson S.M."/>
            <person name="Gillam B."/>
            <person name="Chen W."/>
            <person name="Yan L."/>
            <person name="Higginbotham J."/>
            <person name="Cardenas M."/>
            <person name="Waligorski J."/>
            <person name="Applebaum E."/>
            <person name="Phelps L."/>
            <person name="Falcone J."/>
            <person name="Kanchi K."/>
            <person name="Thane T."/>
            <person name="Scimone A."/>
            <person name="Thane N."/>
            <person name="Henke J."/>
            <person name="Wang T."/>
            <person name="Ruppert J."/>
            <person name="Shah N."/>
            <person name="Rotter K."/>
            <person name="Hodges J."/>
            <person name="Ingenthron E."/>
            <person name="Cordes M."/>
            <person name="Kohlberg S."/>
            <person name="Sgro J."/>
            <person name="Delgado B."/>
            <person name="Mead K."/>
            <person name="Chinwalla A."/>
            <person name="Leonard S."/>
            <person name="Crouse K."/>
            <person name="Collura K."/>
            <person name="Kudrna D."/>
            <person name="Currie J."/>
            <person name="He R."/>
            <person name="Angelova A."/>
            <person name="Rajasekar S."/>
            <person name="Mueller T."/>
            <person name="Lomeli R."/>
            <person name="Scara G."/>
            <person name="Ko A."/>
            <person name="Delaney K."/>
            <person name="Wissotski M."/>
            <person name="Lopez G."/>
            <person name="Campos D."/>
            <person name="Braidotti M."/>
            <person name="Ashley E."/>
            <person name="Golser W."/>
            <person name="Kim H."/>
            <person name="Lee S."/>
            <person name="Lin J."/>
            <person name="Dujmic Z."/>
            <person name="Kim W."/>
            <person name="Talag J."/>
            <person name="Zuccolo A."/>
            <person name="Fan C."/>
            <person name="Sebastian A."/>
            <person name="Kramer M."/>
            <person name="Spiegel L."/>
            <person name="Nascimento L."/>
            <person name="Zutavern T."/>
            <person name="Miller B."/>
            <person name="Ambroise C."/>
            <person name="Muller S."/>
            <person name="Spooner W."/>
            <person name="Narechania A."/>
            <person name="Ren L."/>
            <person name="Wei S."/>
            <person name="Kumari S."/>
            <person name="Faga B."/>
            <person name="Levy M.J."/>
            <person name="McMahan L."/>
            <person name="Van Buren P."/>
            <person name="Vaughn M.W."/>
            <person name="Ying K."/>
            <person name="Yeh C.-T."/>
            <person name="Emrich S.J."/>
            <person name="Jia Y."/>
            <person name="Kalyanaraman A."/>
            <person name="Hsia A.-P."/>
            <person name="Barbazuk W.B."/>
            <person name="Baucom R.S."/>
            <person name="Brutnell T.P."/>
            <person name="Carpita N.C."/>
            <person name="Chaparro C."/>
            <person name="Chia J.-M."/>
            <person name="Deragon J.-M."/>
            <person name="Estill J.C."/>
            <person name="Fu Y."/>
            <person name="Jeddeloh J.A."/>
            <person name="Han Y."/>
            <person name="Lee H."/>
            <person name="Li P."/>
            <person name="Lisch D.R."/>
            <person name="Liu S."/>
            <person name="Liu Z."/>
            <person name="Nagel D.H."/>
            <person name="McCann M.C."/>
            <person name="SanMiguel P."/>
            <person name="Myers A.M."/>
            <person name="Nettleton D."/>
            <person name="Nguyen J."/>
            <person name="Penning B.W."/>
            <person name="Ponnala L."/>
            <person name="Schneider K.L."/>
            <person name="Schwartz D.C."/>
            <person name="Sharma A."/>
            <person name="Soderlund C."/>
            <person name="Springer N.M."/>
            <person name="Sun Q."/>
            <person name="Wang H."/>
            <person name="Waterman M."/>
            <person name="Westerman R."/>
            <person name="Wolfgruber T.K."/>
            <person name="Yang L."/>
            <person name="Yu Y."/>
            <person name="Zhang L."/>
            <person name="Zhou S."/>
            <person name="Zhu Q."/>
            <person name="Bennetzen J.L."/>
            <person name="Dawe R.K."/>
            <person name="Jiang J."/>
            <person name="Jiang N."/>
            <person name="Presting G.G."/>
            <person name="Wessler S.R."/>
            <person name="Aluru S."/>
            <person name="Martienssen R.A."/>
            <person name="Clifton S.W."/>
            <person name="McCombie W.R."/>
            <person name="Wing R.A."/>
            <person name="Wilson R.K."/>
        </authorList>
    </citation>
    <scope>NUCLEOTIDE SEQUENCE [LARGE SCALE GENOMIC DNA]</scope>
    <source>
        <strain evidence="3">cv. B73</strain>
    </source>
</reference>
<reference evidence="2" key="3">
    <citation type="submission" date="2021-05" db="UniProtKB">
        <authorList>
            <consortium name="EnsemblPlants"/>
        </authorList>
    </citation>
    <scope>IDENTIFICATION</scope>
    <source>
        <strain evidence="2">cv. B73</strain>
    </source>
</reference>
<feature type="signal peptide" evidence="1">
    <location>
        <begin position="1"/>
        <end position="29"/>
    </location>
</feature>
<dbReference type="InParanoid" id="A0A804QNB4"/>
<reference evidence="2" key="2">
    <citation type="submission" date="2019-07" db="EMBL/GenBank/DDBJ databases">
        <authorList>
            <person name="Seetharam A."/>
            <person name="Woodhouse M."/>
            <person name="Cannon E."/>
        </authorList>
    </citation>
    <scope>NUCLEOTIDE SEQUENCE [LARGE SCALE GENOMIC DNA]</scope>
    <source>
        <strain evidence="2">cv. B73</strain>
    </source>
</reference>
<dbReference type="InterPro" id="IPR036612">
    <property type="entry name" value="KH_dom_type_1_sf"/>
</dbReference>
<keyword evidence="3" id="KW-1185">Reference proteome</keyword>